<dbReference type="HOGENOM" id="CLU_347147_0_0_1"/>
<feature type="compositionally biased region" description="Pro residues" evidence="1">
    <location>
        <begin position="488"/>
        <end position="500"/>
    </location>
</feature>
<sequence length="813" mass="89467">MVVSLARDDVFDDDRLYNLLTSTALPPRESAFRLCILIPKSERDPLLTRRLLTFALGPPNAHDSIPQAGFRLLADKRLNISQSEFDALLSRLEDAQYWPVLFLKALHAYAHWLHLRALPSSPHEHERRSQMAKLREECLSAIDRGWEKGVALCANFAGDLYAQGGLVPRSGQQAKTWWERAEKLGSVHALKKLTHHLGFQRGPARLLPLDIPSSLLYAQRGAPFSSFCAYRAALYFYRPVGRTRGQHFSRVGVEADDGAAGKYLLYGARRGHVRCRLALARLLLEQRVGVEDVLRWEGERLHALGREVDWDGQPWIGEDLCSEEMLSLEEAAFPPSASPSDPADPELGPLDPATLHAAGIKQASCSFLHPLPDGTQERRTQFVHIGQVGDKADARVLRRWRRRARREEGVSVRVRRLPTGEEGEELELGMGMGLGLDELGEGEGWEQQMRQKILQEEGGGEWGKELGLSEGFDVPLHLLRPRSAIAPSPSPFPSSAPPEPTSANFLPSTSTSSVVPASPSTSALAPAAVPALSPMLVLSPPSPLTPEEKQSLARVQVQARLRSLQLVGSLIDGIPISDPSDPSDPSATFPVHLSSSSSGWSKSKQEVMREATGLHEEWREQEEKARTLLCDERALAGWRKAREKSGESYLLARIFASRVLLLARRCFLGRTPPSPLPSLPSYLRRIPRVLTPLPPADRRALRKAQEAQAQAQDPMRKWRLPTPLPSPAHTSGSRKRPDMEVQALFGVLGEACTGEAGEDPELGDLSEEVGPKSPGLGTGKGKGKAKGRVRWAEEEDVFARVIGLGSEEVHRGG</sequence>
<evidence type="ECO:0000313" key="3">
    <source>
        <dbReference type="Proteomes" id="UP000030653"/>
    </source>
</evidence>
<feature type="compositionally biased region" description="Acidic residues" evidence="1">
    <location>
        <begin position="756"/>
        <end position="767"/>
    </location>
</feature>
<dbReference type="EMBL" id="JH795875">
    <property type="protein sequence ID" value="EJT97885.1"/>
    <property type="molecule type" value="Genomic_DNA"/>
</dbReference>
<dbReference type="InterPro" id="IPR011990">
    <property type="entry name" value="TPR-like_helical_dom_sf"/>
</dbReference>
<reference evidence="2 3" key="1">
    <citation type="journal article" date="2012" name="Science">
        <title>The Paleozoic origin of enzymatic lignin decomposition reconstructed from 31 fungal genomes.</title>
        <authorList>
            <person name="Floudas D."/>
            <person name="Binder M."/>
            <person name="Riley R."/>
            <person name="Barry K."/>
            <person name="Blanchette R.A."/>
            <person name="Henrissat B."/>
            <person name="Martinez A.T."/>
            <person name="Otillar R."/>
            <person name="Spatafora J.W."/>
            <person name="Yadav J.S."/>
            <person name="Aerts A."/>
            <person name="Benoit I."/>
            <person name="Boyd A."/>
            <person name="Carlson A."/>
            <person name="Copeland A."/>
            <person name="Coutinho P.M."/>
            <person name="de Vries R.P."/>
            <person name="Ferreira P."/>
            <person name="Findley K."/>
            <person name="Foster B."/>
            <person name="Gaskell J."/>
            <person name="Glotzer D."/>
            <person name="Gorecki P."/>
            <person name="Heitman J."/>
            <person name="Hesse C."/>
            <person name="Hori C."/>
            <person name="Igarashi K."/>
            <person name="Jurgens J.A."/>
            <person name="Kallen N."/>
            <person name="Kersten P."/>
            <person name="Kohler A."/>
            <person name="Kuees U."/>
            <person name="Kumar T.K.A."/>
            <person name="Kuo A."/>
            <person name="LaButti K."/>
            <person name="Larrondo L.F."/>
            <person name="Lindquist E."/>
            <person name="Ling A."/>
            <person name="Lombard V."/>
            <person name="Lucas S."/>
            <person name="Lundell T."/>
            <person name="Martin R."/>
            <person name="McLaughlin D.J."/>
            <person name="Morgenstern I."/>
            <person name="Morin E."/>
            <person name="Murat C."/>
            <person name="Nagy L.G."/>
            <person name="Nolan M."/>
            <person name="Ohm R.A."/>
            <person name="Patyshakuliyeva A."/>
            <person name="Rokas A."/>
            <person name="Ruiz-Duenas F.J."/>
            <person name="Sabat G."/>
            <person name="Salamov A."/>
            <person name="Samejima M."/>
            <person name="Schmutz J."/>
            <person name="Slot J.C."/>
            <person name="St John F."/>
            <person name="Stenlid J."/>
            <person name="Sun H."/>
            <person name="Sun S."/>
            <person name="Syed K."/>
            <person name="Tsang A."/>
            <person name="Wiebenga A."/>
            <person name="Young D."/>
            <person name="Pisabarro A."/>
            <person name="Eastwood D.C."/>
            <person name="Martin F."/>
            <person name="Cullen D."/>
            <person name="Grigoriev I.V."/>
            <person name="Hibbett D.S."/>
        </authorList>
    </citation>
    <scope>NUCLEOTIDE SEQUENCE [LARGE SCALE GENOMIC DNA]</scope>
    <source>
        <strain evidence="2 3">DJM-731 SS1</strain>
    </source>
</reference>
<organism evidence="2 3">
    <name type="scientific">Dacryopinax primogenitus (strain DJM 731)</name>
    <name type="common">Brown rot fungus</name>
    <dbReference type="NCBI Taxonomy" id="1858805"/>
    <lineage>
        <taxon>Eukaryota</taxon>
        <taxon>Fungi</taxon>
        <taxon>Dikarya</taxon>
        <taxon>Basidiomycota</taxon>
        <taxon>Agaricomycotina</taxon>
        <taxon>Dacrymycetes</taxon>
        <taxon>Dacrymycetales</taxon>
        <taxon>Dacrymycetaceae</taxon>
        <taxon>Dacryopinax</taxon>
    </lineage>
</organism>
<dbReference type="OrthoDB" id="10583302at2759"/>
<dbReference type="Proteomes" id="UP000030653">
    <property type="component" value="Unassembled WGS sequence"/>
</dbReference>
<feature type="compositionally biased region" description="Low complexity" evidence="1">
    <location>
        <begin position="501"/>
        <end position="518"/>
    </location>
</feature>
<feature type="compositionally biased region" description="Low complexity" evidence="1">
    <location>
        <begin position="331"/>
        <end position="347"/>
    </location>
</feature>
<feature type="region of interest" description="Disordered" evidence="1">
    <location>
        <begin position="577"/>
        <end position="604"/>
    </location>
</feature>
<dbReference type="Gene3D" id="1.25.40.10">
    <property type="entry name" value="Tetratricopeptide repeat domain"/>
    <property type="match status" value="1"/>
</dbReference>
<keyword evidence="3" id="KW-1185">Reference proteome</keyword>
<evidence type="ECO:0000256" key="1">
    <source>
        <dbReference type="SAM" id="MobiDB-lite"/>
    </source>
</evidence>
<feature type="region of interest" description="Disordered" evidence="1">
    <location>
        <begin position="755"/>
        <end position="790"/>
    </location>
</feature>
<evidence type="ECO:0000313" key="2">
    <source>
        <dbReference type="EMBL" id="EJT97885.1"/>
    </source>
</evidence>
<feature type="region of interest" description="Disordered" evidence="1">
    <location>
        <begin position="699"/>
        <end position="737"/>
    </location>
</feature>
<feature type="compositionally biased region" description="Low complexity" evidence="1">
    <location>
        <begin position="577"/>
        <end position="586"/>
    </location>
</feature>
<accession>M5FNS9</accession>
<feature type="region of interest" description="Disordered" evidence="1">
    <location>
        <begin position="485"/>
        <end position="518"/>
    </location>
</feature>
<name>M5FNS9_DACPD</name>
<dbReference type="AlphaFoldDB" id="M5FNS9"/>
<proteinExistence type="predicted"/>
<dbReference type="RefSeq" id="XP_040624783.1">
    <property type="nucleotide sequence ID" value="XM_040769229.1"/>
</dbReference>
<protein>
    <submittedName>
        <fullName evidence="2">Uncharacterized protein</fullName>
    </submittedName>
</protein>
<feature type="region of interest" description="Disordered" evidence="1">
    <location>
        <begin position="331"/>
        <end position="353"/>
    </location>
</feature>
<gene>
    <name evidence="2" type="ORF">DACRYDRAFT_111405</name>
</gene>
<dbReference type="GeneID" id="63684291"/>